<proteinExistence type="predicted"/>
<reference evidence="1 3" key="1">
    <citation type="journal article" date="2012" name="Nature">
        <title>Repeated polyploidization of Gossypium genomes and the evolution of spinnable cotton fibres.</title>
        <authorList>
            <person name="Paterson A.H."/>
            <person name="Wendel J.F."/>
            <person name="Gundlach H."/>
            <person name="Guo H."/>
            <person name="Jenkins J."/>
            <person name="Jin D."/>
            <person name="Llewellyn D."/>
            <person name="Showmaker K.C."/>
            <person name="Shu S."/>
            <person name="Udall J."/>
            <person name="Yoo M.J."/>
            <person name="Byers R."/>
            <person name="Chen W."/>
            <person name="Doron-Faigenboim A."/>
            <person name="Duke M.V."/>
            <person name="Gong L."/>
            <person name="Grimwood J."/>
            <person name="Grover C."/>
            <person name="Grupp K."/>
            <person name="Hu G."/>
            <person name="Lee T.H."/>
            <person name="Li J."/>
            <person name="Lin L."/>
            <person name="Liu T."/>
            <person name="Marler B.S."/>
            <person name="Page J.T."/>
            <person name="Roberts A.W."/>
            <person name="Romanel E."/>
            <person name="Sanders W.S."/>
            <person name="Szadkowski E."/>
            <person name="Tan X."/>
            <person name="Tang H."/>
            <person name="Xu C."/>
            <person name="Wang J."/>
            <person name="Wang Z."/>
            <person name="Zhang D."/>
            <person name="Zhang L."/>
            <person name="Ashrafi H."/>
            <person name="Bedon F."/>
            <person name="Bowers J.E."/>
            <person name="Brubaker C.L."/>
            <person name="Chee P.W."/>
            <person name="Das S."/>
            <person name="Gingle A.R."/>
            <person name="Haigler C.H."/>
            <person name="Harker D."/>
            <person name="Hoffmann L.V."/>
            <person name="Hovav R."/>
            <person name="Jones D.C."/>
            <person name="Lemke C."/>
            <person name="Mansoor S."/>
            <person name="ur Rahman M."/>
            <person name="Rainville L.N."/>
            <person name="Rambani A."/>
            <person name="Reddy U.K."/>
            <person name="Rong J.K."/>
            <person name="Saranga Y."/>
            <person name="Scheffler B.E."/>
            <person name="Scheffler J.A."/>
            <person name="Stelly D.M."/>
            <person name="Triplett B.A."/>
            <person name="Van Deynze A."/>
            <person name="Vaslin M.F."/>
            <person name="Waghmare V.N."/>
            <person name="Walford S.A."/>
            <person name="Wright R.J."/>
            <person name="Zaki E.A."/>
            <person name="Zhang T."/>
            <person name="Dennis E.S."/>
            <person name="Mayer K.F."/>
            <person name="Peterson D.G."/>
            <person name="Rokhsar D.S."/>
            <person name="Wang X."/>
            <person name="Schmutz J."/>
        </authorList>
    </citation>
    <scope>NUCLEOTIDE SEQUENCE [LARGE SCALE GENOMIC DNA]</scope>
</reference>
<organism evidence="1 3">
    <name type="scientific">Gossypium raimondii</name>
    <name type="common">Peruvian cotton</name>
    <name type="synonym">Gossypium klotzschianum subsp. raimondii</name>
    <dbReference type="NCBI Taxonomy" id="29730"/>
    <lineage>
        <taxon>Eukaryota</taxon>
        <taxon>Viridiplantae</taxon>
        <taxon>Streptophyta</taxon>
        <taxon>Embryophyta</taxon>
        <taxon>Tracheophyta</taxon>
        <taxon>Spermatophyta</taxon>
        <taxon>Magnoliopsida</taxon>
        <taxon>eudicotyledons</taxon>
        <taxon>Gunneridae</taxon>
        <taxon>Pentapetalae</taxon>
        <taxon>rosids</taxon>
        <taxon>malvids</taxon>
        <taxon>Malvales</taxon>
        <taxon>Malvaceae</taxon>
        <taxon>Malvoideae</taxon>
        <taxon>Gossypium</taxon>
    </lineage>
</organism>
<name>A0A0D2QFP2_GOSRA</name>
<evidence type="ECO:0000313" key="4">
    <source>
        <dbReference type="Proteomes" id="UP000593578"/>
    </source>
</evidence>
<gene>
    <name evidence="1" type="ORF">B456_006G234400</name>
    <name evidence="2" type="ORF">Gorai_001672</name>
</gene>
<dbReference type="Proteomes" id="UP000032304">
    <property type="component" value="Chromosome 6"/>
</dbReference>
<dbReference type="Gramene" id="KJB38048">
    <property type="protein sequence ID" value="KJB38048"/>
    <property type="gene ID" value="B456_006G234400"/>
</dbReference>
<dbReference type="EMBL" id="CM001745">
    <property type="protein sequence ID" value="KJB38048.1"/>
    <property type="molecule type" value="Genomic_DNA"/>
</dbReference>
<dbReference type="AlphaFoldDB" id="A0A0D2QFP2"/>
<evidence type="ECO:0000313" key="3">
    <source>
        <dbReference type="Proteomes" id="UP000032304"/>
    </source>
</evidence>
<sequence length="112" mass="12146">MGLKNFGCFITAMIFLYAMLISQAFSARVRLMDAEGFPKVPVSDNVVASHQNVQVSALAGGYKSPDSDKNVVKTHLRLPGKQGPEYRPLVLNILPKGTLPPSGPSKRKNSFS</sequence>
<dbReference type="Proteomes" id="UP000593578">
    <property type="component" value="Unassembled WGS sequence"/>
</dbReference>
<protein>
    <submittedName>
        <fullName evidence="1">Uncharacterized protein</fullName>
    </submittedName>
</protein>
<accession>A0A0D2QFP2</accession>
<dbReference type="EMBL" id="JABEZZ010000006">
    <property type="protein sequence ID" value="MBA0588576.1"/>
    <property type="molecule type" value="Genomic_DNA"/>
</dbReference>
<reference evidence="2" key="3">
    <citation type="submission" date="2020-04" db="EMBL/GenBank/DDBJ databases">
        <authorList>
            <person name="Grover C.E."/>
            <person name="Arick M.A. II"/>
            <person name="Thrash A."/>
            <person name="Conover J.L."/>
            <person name="Sanders W.S."/>
            <person name="Peterson D.G."/>
            <person name="Scheffler J.A."/>
            <person name="Scheffler B.E."/>
            <person name="Wendel J.F."/>
        </authorList>
    </citation>
    <scope>NUCLEOTIDE SEQUENCE</scope>
    <source>
        <strain evidence="2">8</strain>
        <tissue evidence="2">Leaf</tissue>
    </source>
</reference>
<keyword evidence="3" id="KW-1185">Reference proteome</keyword>
<evidence type="ECO:0000313" key="1">
    <source>
        <dbReference type="EMBL" id="KJB38048.1"/>
    </source>
</evidence>
<evidence type="ECO:0000313" key="2">
    <source>
        <dbReference type="EMBL" id="MBA0588576.1"/>
    </source>
</evidence>
<dbReference type="OMA" id="FITAMIF"/>
<reference evidence="2 4" key="2">
    <citation type="journal article" date="2019" name="Genome Biol. Evol.">
        <title>Insights into the evolution of the New World diploid cottons (Gossypium, subgenus Houzingenia) based on genome sequencing.</title>
        <authorList>
            <person name="Grover C.E."/>
            <person name="Arick M.A. 2nd"/>
            <person name="Thrash A."/>
            <person name="Conover J.L."/>
            <person name="Sanders W.S."/>
            <person name="Peterson D.G."/>
            <person name="Frelichowski J.E."/>
            <person name="Scheffler J.A."/>
            <person name="Scheffler B.E."/>
            <person name="Wendel J.F."/>
        </authorList>
    </citation>
    <scope>NUCLEOTIDE SEQUENCE [LARGE SCALE GENOMIC DNA]</scope>
    <source>
        <strain evidence="2">8</strain>
        <tissue evidence="2">Leaf</tissue>
    </source>
</reference>